<evidence type="ECO:0000313" key="1">
    <source>
        <dbReference type="EMBL" id="RSK74739.1"/>
    </source>
</evidence>
<organism evidence="1 2">
    <name type="scientific">Pandoraea apista</name>
    <dbReference type="NCBI Taxonomy" id="93218"/>
    <lineage>
        <taxon>Bacteria</taxon>
        <taxon>Pseudomonadati</taxon>
        <taxon>Pseudomonadota</taxon>
        <taxon>Betaproteobacteria</taxon>
        <taxon>Burkholderiales</taxon>
        <taxon>Burkholderiaceae</taxon>
        <taxon>Pandoraea</taxon>
    </lineage>
</organism>
<proteinExistence type="predicted"/>
<dbReference type="EMBL" id="RWHX01000083">
    <property type="protein sequence ID" value="RSK74739.1"/>
    <property type="molecule type" value="Genomic_DNA"/>
</dbReference>
<accession>A0ABX9ZHK4</accession>
<dbReference type="RefSeq" id="WP_107337273.1">
    <property type="nucleotide sequence ID" value="NZ_PYYA01000001.1"/>
</dbReference>
<reference evidence="1 2" key="1">
    <citation type="submission" date="2018-12" db="EMBL/GenBank/DDBJ databases">
        <title>Whole genome sequence of a Pandoraea apista isolate from a patient with cystic fibrosis.</title>
        <authorList>
            <person name="Kenna D.T."/>
            <person name="Turton J.F."/>
        </authorList>
    </citation>
    <scope>NUCLEOTIDE SEQUENCE [LARGE SCALE GENOMIC DNA]</scope>
    <source>
        <strain evidence="1 2">Pa13324</strain>
    </source>
</reference>
<comment type="caution">
    <text evidence="1">The sequence shown here is derived from an EMBL/GenBank/DDBJ whole genome shotgun (WGS) entry which is preliminary data.</text>
</comment>
<keyword evidence="2" id="KW-1185">Reference proteome</keyword>
<name>A0ABX9ZHK4_9BURK</name>
<gene>
    <name evidence="1" type="ORF">EJE83_24915</name>
</gene>
<sequence>MPFELEAQQAKLTSVNPRAELHGEDKKPAVDLKFEVAADNGVLVNFGADLRSMLYTQPDAQEDLIDPDRPTKLKYPKMSAFKWDIEGVGYTAEIDYGLGGDSNIVLEKLKVDGFRIQPMEGGTVIVTFRCIAHPEEDDMGKLCSLIQRDVELTLTAPPPQTADQLFKDAA</sequence>
<evidence type="ECO:0000313" key="2">
    <source>
        <dbReference type="Proteomes" id="UP000270216"/>
    </source>
</evidence>
<dbReference type="Proteomes" id="UP000270216">
    <property type="component" value="Unassembled WGS sequence"/>
</dbReference>
<protein>
    <submittedName>
        <fullName evidence="1">Uncharacterized protein</fullName>
    </submittedName>
</protein>